<gene>
    <name evidence="1" type="ORF">BKA15_006271</name>
</gene>
<keyword evidence="2" id="KW-1185">Reference proteome</keyword>
<dbReference type="Proteomes" id="UP000569914">
    <property type="component" value="Unassembled WGS sequence"/>
</dbReference>
<protein>
    <recommendedName>
        <fullName evidence="3">DUF11 domain-containing protein</fullName>
    </recommendedName>
</protein>
<name>A0A7Y9LEG6_9ACTN</name>
<reference evidence="1 2" key="1">
    <citation type="submission" date="2020-07" db="EMBL/GenBank/DDBJ databases">
        <title>Sequencing the genomes of 1000 actinobacteria strains.</title>
        <authorList>
            <person name="Klenk H.-P."/>
        </authorList>
    </citation>
    <scope>NUCLEOTIDE SEQUENCE [LARGE SCALE GENOMIC DNA]</scope>
    <source>
        <strain evidence="1 2">DSM 22083</strain>
    </source>
</reference>
<accession>A0A7Y9LEG6</accession>
<organism evidence="1 2">
    <name type="scientific">Microlunatus parietis</name>
    <dbReference type="NCBI Taxonomy" id="682979"/>
    <lineage>
        <taxon>Bacteria</taxon>
        <taxon>Bacillati</taxon>
        <taxon>Actinomycetota</taxon>
        <taxon>Actinomycetes</taxon>
        <taxon>Propionibacteriales</taxon>
        <taxon>Propionibacteriaceae</taxon>
        <taxon>Microlunatus</taxon>
    </lineage>
</organism>
<comment type="caution">
    <text evidence="1">The sequence shown here is derived from an EMBL/GenBank/DDBJ whole genome shotgun (WGS) entry which is preliminary data.</text>
</comment>
<dbReference type="EMBL" id="JACCBU010000001">
    <property type="protein sequence ID" value="NYE74942.1"/>
    <property type="molecule type" value="Genomic_DNA"/>
</dbReference>
<evidence type="ECO:0008006" key="3">
    <source>
        <dbReference type="Google" id="ProtNLM"/>
    </source>
</evidence>
<evidence type="ECO:0000313" key="2">
    <source>
        <dbReference type="Proteomes" id="UP000569914"/>
    </source>
</evidence>
<dbReference type="RefSeq" id="WP_179757527.1">
    <property type="nucleotide sequence ID" value="NZ_JACCBU010000001.1"/>
</dbReference>
<sequence>MSCEPGCSCCTPAVADAAFVVTINPEGRVEAARTELAVAPVRPGEWAEIDVAVLNQGYVTGPLHLRWSRLPGLEVDAPDTELTGAARQDTRFRVRLADPGAVDVTLRFWALGALGGLANKNTAQLYVRTAS</sequence>
<dbReference type="AlphaFoldDB" id="A0A7Y9LEG6"/>
<evidence type="ECO:0000313" key="1">
    <source>
        <dbReference type="EMBL" id="NYE74942.1"/>
    </source>
</evidence>
<proteinExistence type="predicted"/>